<sequence length="45" mass="4702">MSVQENTAQGTATTVLEKIGLTMPRVLGRLAPENLSRAVSDADCG</sequence>
<dbReference type="Proteomes" id="UP000041882">
    <property type="component" value="Unassembled WGS sequence"/>
</dbReference>
<proteinExistence type="predicted"/>
<evidence type="ECO:0000313" key="2">
    <source>
        <dbReference type="Proteomes" id="UP000041882"/>
    </source>
</evidence>
<dbReference type="EMBL" id="CQAW01000001">
    <property type="protein sequence ID" value="CNH05732.1"/>
    <property type="molecule type" value="Genomic_DNA"/>
</dbReference>
<gene>
    <name evidence="1" type="ORF">ERS008472_00429</name>
</gene>
<name>A0A0T9NFS6_9GAMM</name>
<dbReference type="AlphaFoldDB" id="A0A0T9NFS6"/>
<dbReference type="RefSeq" id="WP_155407207.1">
    <property type="nucleotide sequence ID" value="NZ_CABHXQ010000029.1"/>
</dbReference>
<accession>A0A0T9NFS6</accession>
<protein>
    <submittedName>
        <fullName evidence="1">Uncharacterized protein</fullName>
    </submittedName>
</protein>
<organism evidence="1 2">
    <name type="scientific">Yersinia thracica</name>
    <dbReference type="NCBI Taxonomy" id="2890319"/>
    <lineage>
        <taxon>Bacteria</taxon>
        <taxon>Pseudomonadati</taxon>
        <taxon>Pseudomonadota</taxon>
        <taxon>Gammaproteobacteria</taxon>
        <taxon>Enterobacterales</taxon>
        <taxon>Yersiniaceae</taxon>
        <taxon>Yersinia</taxon>
    </lineage>
</organism>
<reference evidence="2" key="1">
    <citation type="submission" date="2015-03" db="EMBL/GenBank/DDBJ databases">
        <authorList>
            <consortium name="Pathogen Informatics"/>
            <person name="Murphy D."/>
        </authorList>
    </citation>
    <scope>NUCLEOTIDE SEQUENCE [LARGE SCALE GENOMIC DNA]</scope>
    <source>
        <strain evidence="2">IP6945</strain>
    </source>
</reference>
<evidence type="ECO:0000313" key="1">
    <source>
        <dbReference type="EMBL" id="CNH05732.1"/>
    </source>
</evidence>
<keyword evidence="2" id="KW-1185">Reference proteome</keyword>